<protein>
    <submittedName>
        <fullName evidence="1">Uncharacterized protein</fullName>
    </submittedName>
</protein>
<name>A0A0R3P1A8_DROPS</name>
<reference evidence="1" key="4">
    <citation type="submission" date="2015-11" db="EMBL/GenBank/DDBJ databases">
        <authorList>
            <consortium name="FlyBase"/>
        </authorList>
    </citation>
    <scope>NUCLEOTIDE SEQUENCE</scope>
    <source>
        <strain evidence="1">MV2-25</strain>
    </source>
</reference>
<gene>
    <name evidence="1" type="primary">Dpse\GA31249</name>
    <name evidence="1" type="ORF">Dpse_GA31249</name>
</gene>
<accession>A0A0R3P1A8</accession>
<organism evidence="1">
    <name type="scientific">Drosophila pseudoobscura pseudoobscura</name>
    <name type="common">Fruit fly</name>
    <dbReference type="NCBI Taxonomy" id="46245"/>
    <lineage>
        <taxon>Eukaryota</taxon>
        <taxon>Metazoa</taxon>
        <taxon>Ecdysozoa</taxon>
        <taxon>Arthropoda</taxon>
        <taxon>Hexapoda</taxon>
        <taxon>Insecta</taxon>
        <taxon>Pterygota</taxon>
        <taxon>Neoptera</taxon>
        <taxon>Endopterygota</taxon>
        <taxon>Diptera</taxon>
        <taxon>Brachycera</taxon>
        <taxon>Muscomorpha</taxon>
        <taxon>Ephydroidea</taxon>
        <taxon>Drosophilidae</taxon>
        <taxon>Drosophila</taxon>
        <taxon>Sophophora</taxon>
    </lineage>
</organism>
<sequence length="80" mass="8877">MMAYAELEKLRADAATTVNDHRAAAKNRYDARHSKPTTYSLGDLVLVENKPYSVAKRQISSGRYPSCTMEAKALQVGVFI</sequence>
<proteinExistence type="predicted"/>
<reference evidence="1" key="2">
    <citation type="journal article" date="2007" name="Nature">
        <title>Evolution of genes and genomes on the Drosophila phylogeny.</title>
        <authorList>
            <consortium name="Drosophila 12 Genomes Consortium"/>
            <person name="Clark A.G."/>
            <person name="Eisen M.B."/>
            <person name="Smith D.R."/>
            <person name="Bergman C.M."/>
            <person name="Oliver B."/>
            <person name="Markow T.A."/>
            <person name="Kaufman T.C."/>
            <person name="Kellis M."/>
            <person name="Gelbart W."/>
            <person name="Iyer V.N."/>
            <person name="Pollard D.A."/>
            <person name="Sackton T.B."/>
            <person name="Larracuente A.M."/>
            <person name="Singh N.D."/>
            <person name="Abad J.P."/>
            <person name="Abt D.N."/>
            <person name="Adryan B."/>
            <person name="Aguade M."/>
            <person name="Akashi H."/>
            <person name="Anderson W.W."/>
            <person name="Aquadro C.F."/>
            <person name="Ardell D.H."/>
            <person name="Arguello R."/>
            <person name="Artieri C.G."/>
            <person name="Barbash D.A."/>
            <person name="Barker D."/>
            <person name="Barsanti P."/>
            <person name="Batterham P."/>
            <person name="Batzoglou S."/>
            <person name="Begun D."/>
            <person name="Bhutkar A."/>
            <person name="Blanco E."/>
            <person name="Bosak S.A."/>
            <person name="Bradley R.K."/>
            <person name="Brand A.D."/>
            <person name="Brent M.R."/>
            <person name="Brooks A.N."/>
            <person name="Brown R.H."/>
            <person name="Butlin R.K."/>
            <person name="Caggese C."/>
            <person name="Calvi B.R."/>
            <person name="Bernardo de Carvalho A."/>
            <person name="Caspi A."/>
            <person name="Castrezana S."/>
            <person name="Celniker S.E."/>
            <person name="Chang J.L."/>
            <person name="Chapple C."/>
            <person name="Chatterji S."/>
            <person name="Chinwalla A."/>
            <person name="Civetta A."/>
            <person name="Clifton S.W."/>
            <person name="Comeron J.M."/>
            <person name="Costello J.C."/>
            <person name="Coyne J.A."/>
            <person name="Daub J."/>
            <person name="David R.G."/>
            <person name="Delcher A.L."/>
            <person name="Delehaunty K."/>
            <person name="Do C.B."/>
            <person name="Ebling H."/>
            <person name="Edwards K."/>
            <person name="Eickbush T."/>
            <person name="Evans J.D."/>
            <person name="Filipski A."/>
            <person name="Findeiss S."/>
            <person name="Freyhult E."/>
            <person name="Fulton L."/>
            <person name="Fulton R."/>
            <person name="Garcia A.C."/>
            <person name="Gardiner A."/>
            <person name="Garfield D.A."/>
            <person name="Garvin B.E."/>
            <person name="Gibson G."/>
            <person name="Gilbert D."/>
            <person name="Gnerre S."/>
            <person name="Godfrey J."/>
            <person name="Good R."/>
            <person name="Gotea V."/>
            <person name="Gravely B."/>
            <person name="Greenberg A.J."/>
            <person name="Griffiths-Jones S."/>
            <person name="Gross S."/>
            <person name="Guigo R."/>
            <person name="Gustafson E.A."/>
            <person name="Haerty W."/>
            <person name="Hahn M.W."/>
            <person name="Halligan D.L."/>
            <person name="Halpern A.L."/>
            <person name="Halter G.M."/>
            <person name="Han M.V."/>
            <person name="Heger A."/>
            <person name="Hillier L."/>
            <person name="Hinrichs A.S."/>
            <person name="Holmes I."/>
            <person name="Hoskins R.A."/>
            <person name="Hubisz M.J."/>
            <person name="Hultmark D."/>
            <person name="Huntley M.A."/>
            <person name="Jaffe D.B."/>
            <person name="Jagadeeshan S."/>
            <person name="Jeck W.R."/>
            <person name="Johnson J."/>
            <person name="Jones C.D."/>
            <person name="Jordan W.C."/>
            <person name="Karpen G.H."/>
            <person name="Kataoka E."/>
            <person name="Keightley P.D."/>
            <person name="Kheradpour P."/>
            <person name="Kirkness E.F."/>
            <person name="Koerich L.B."/>
            <person name="Kristiansen K."/>
            <person name="Kudrna D."/>
            <person name="Kulathinal R.J."/>
            <person name="Kumar S."/>
            <person name="Kwok R."/>
            <person name="Lander E."/>
            <person name="Langley C.H."/>
            <person name="Lapoint R."/>
            <person name="Lazzaro B.P."/>
            <person name="Lee S.J."/>
            <person name="Levesque L."/>
            <person name="Li R."/>
            <person name="Lin C.F."/>
            <person name="Lin M.F."/>
            <person name="Lindblad-Toh K."/>
            <person name="Llopart A."/>
            <person name="Long M."/>
            <person name="Low L."/>
            <person name="Lozovsky E."/>
            <person name="Lu J."/>
            <person name="Luo M."/>
            <person name="Machado C.A."/>
            <person name="Makalowski W."/>
            <person name="Marzo M."/>
            <person name="Matsuda M."/>
            <person name="Matzkin L."/>
            <person name="McAllister B."/>
            <person name="McBride C.S."/>
            <person name="McKernan B."/>
            <person name="McKernan K."/>
            <person name="Mendez-Lago M."/>
            <person name="Minx P."/>
            <person name="Mollenhauer M.U."/>
            <person name="Montooth K."/>
            <person name="Mount S.M."/>
            <person name="Mu X."/>
            <person name="Myers E."/>
            <person name="Negre B."/>
            <person name="Newfeld S."/>
            <person name="Nielsen R."/>
            <person name="Noor M.A."/>
            <person name="O'Grady P."/>
            <person name="Pachter L."/>
            <person name="Papaceit M."/>
            <person name="Parisi M.J."/>
            <person name="Parisi M."/>
            <person name="Parts L."/>
            <person name="Pedersen J.S."/>
            <person name="Pesole G."/>
            <person name="Phillippy A.M."/>
            <person name="Ponting C.P."/>
            <person name="Pop M."/>
            <person name="Porcelli D."/>
            <person name="Powell J.R."/>
            <person name="Prohaska S."/>
            <person name="Pruitt K."/>
            <person name="Puig M."/>
            <person name="Quesneville H."/>
            <person name="Ram K.R."/>
            <person name="Rand D."/>
            <person name="Rasmussen M.D."/>
            <person name="Reed L.K."/>
            <person name="Reenan R."/>
            <person name="Reily A."/>
            <person name="Remington K.A."/>
            <person name="Rieger T.T."/>
            <person name="Ritchie M.G."/>
            <person name="Robin C."/>
            <person name="Rogers Y.H."/>
            <person name="Rohde C."/>
            <person name="Rozas J."/>
            <person name="Rubenfield M.J."/>
            <person name="Ruiz A."/>
            <person name="Russo S."/>
            <person name="Salzberg S.L."/>
            <person name="Sanchez-Gracia A."/>
            <person name="Saranga D.J."/>
            <person name="Sato H."/>
            <person name="Schaeffer S.W."/>
            <person name="Schatz M.C."/>
            <person name="Schlenke T."/>
            <person name="Schwartz R."/>
            <person name="Segarra C."/>
            <person name="Singh R.S."/>
            <person name="Sirot L."/>
            <person name="Sirota M."/>
            <person name="Sisneros N.B."/>
            <person name="Smith C.D."/>
            <person name="Smith T.F."/>
            <person name="Spieth J."/>
            <person name="Stage D.E."/>
            <person name="Stark A."/>
            <person name="Stephan W."/>
            <person name="Strausberg R.L."/>
            <person name="Strempel S."/>
            <person name="Sturgill D."/>
            <person name="Sutton G."/>
            <person name="Sutton G.G."/>
            <person name="Tao W."/>
            <person name="Teichmann S."/>
            <person name="Tobari Y.N."/>
            <person name="Tomimura Y."/>
            <person name="Tsolas J.M."/>
            <person name="Valente V.L."/>
            <person name="Venter E."/>
            <person name="Venter J.C."/>
            <person name="Vicario S."/>
            <person name="Vieira F.G."/>
            <person name="Vilella A.J."/>
            <person name="Villasante A."/>
            <person name="Walenz B."/>
            <person name="Wang J."/>
            <person name="Wasserman M."/>
            <person name="Watts T."/>
            <person name="Wilson D."/>
            <person name="Wilson R.K."/>
            <person name="Wing R.A."/>
            <person name="Wolfner M.F."/>
            <person name="Wong A."/>
            <person name="Wong G.K."/>
            <person name="Wu C.I."/>
            <person name="Wu G."/>
            <person name="Yamamoto D."/>
            <person name="Yang H.P."/>
            <person name="Yang S.P."/>
            <person name="Yorke J.A."/>
            <person name="Yoshida K."/>
            <person name="Zdobnov E."/>
            <person name="Zhang P."/>
            <person name="Zhang Y."/>
            <person name="Zimin A.V."/>
            <person name="Baldwin J."/>
            <person name="Abdouelleil A."/>
            <person name="Abdulkadir J."/>
            <person name="Abebe A."/>
            <person name="Abera B."/>
            <person name="Abreu J."/>
            <person name="Acer S.C."/>
            <person name="Aftuck L."/>
            <person name="Alexander A."/>
            <person name="An P."/>
            <person name="Anderson E."/>
            <person name="Anderson S."/>
            <person name="Arachi H."/>
            <person name="Azer M."/>
            <person name="Bachantsang P."/>
            <person name="Barry A."/>
            <person name="Bayul T."/>
            <person name="Berlin A."/>
            <person name="Bessette D."/>
            <person name="Bloom T."/>
            <person name="Blye J."/>
            <person name="Boguslavskiy L."/>
            <person name="Bonnet C."/>
            <person name="Boukhgalter B."/>
            <person name="Bourzgui I."/>
            <person name="Brown A."/>
            <person name="Cahill P."/>
            <person name="Channer S."/>
            <person name="Cheshatsang Y."/>
            <person name="Chuda L."/>
            <person name="Citroen M."/>
            <person name="Collymore A."/>
            <person name="Cooke P."/>
            <person name="Costello M."/>
            <person name="D'Aco K."/>
            <person name="Daza R."/>
            <person name="De Haan G."/>
            <person name="DeGray S."/>
            <person name="DeMaso C."/>
            <person name="Dhargay N."/>
            <person name="Dooley K."/>
            <person name="Dooley E."/>
            <person name="Doricent M."/>
            <person name="Dorje P."/>
            <person name="Dorjee K."/>
            <person name="Dupes A."/>
            <person name="Elong R."/>
            <person name="Falk J."/>
            <person name="Farina A."/>
            <person name="Faro S."/>
            <person name="Ferguson D."/>
            <person name="Fisher S."/>
            <person name="Foley C.D."/>
            <person name="Franke A."/>
            <person name="Friedrich D."/>
            <person name="Gadbois L."/>
            <person name="Gearin G."/>
            <person name="Gearin C.R."/>
            <person name="Giannoukos G."/>
            <person name="Goode T."/>
            <person name="Graham J."/>
            <person name="Grandbois E."/>
            <person name="Grewal S."/>
            <person name="Gyaltsen K."/>
            <person name="Hafez N."/>
            <person name="Hagos B."/>
            <person name="Hall J."/>
            <person name="Henson C."/>
            <person name="Hollinger A."/>
            <person name="Honan T."/>
            <person name="Huard M.D."/>
            <person name="Hughes L."/>
            <person name="Hurhula B."/>
            <person name="Husby M.E."/>
            <person name="Kamat A."/>
            <person name="Kanga B."/>
            <person name="Kashin S."/>
            <person name="Khazanovich D."/>
            <person name="Kisner P."/>
            <person name="Lance K."/>
            <person name="Lara M."/>
            <person name="Lee W."/>
            <person name="Lennon N."/>
            <person name="Letendre F."/>
            <person name="LeVine R."/>
            <person name="Lipovsky A."/>
            <person name="Liu X."/>
            <person name="Liu J."/>
            <person name="Liu S."/>
            <person name="Lokyitsang T."/>
            <person name="Lokyitsang Y."/>
            <person name="Lubonja R."/>
            <person name="Lui A."/>
            <person name="MacDonald P."/>
            <person name="Magnisalis V."/>
            <person name="Maru K."/>
            <person name="Matthews C."/>
            <person name="McCusker W."/>
            <person name="McDonough S."/>
            <person name="Mehta T."/>
            <person name="Meldrim J."/>
            <person name="Meneus L."/>
            <person name="Mihai O."/>
            <person name="Mihalev A."/>
            <person name="Mihova T."/>
            <person name="Mittelman R."/>
            <person name="Mlenga V."/>
            <person name="Montmayeur A."/>
            <person name="Mulrain L."/>
            <person name="Navidi A."/>
            <person name="Naylor J."/>
            <person name="Negash T."/>
            <person name="Nguyen T."/>
            <person name="Nguyen N."/>
            <person name="Nicol R."/>
            <person name="Norbu C."/>
            <person name="Norbu N."/>
            <person name="Novod N."/>
            <person name="O'Neill B."/>
            <person name="Osman S."/>
            <person name="Markiewicz E."/>
            <person name="Oyono O.L."/>
            <person name="Patti C."/>
            <person name="Phunkhang P."/>
            <person name="Pierre F."/>
            <person name="Priest M."/>
            <person name="Raghuraman S."/>
            <person name="Rege F."/>
            <person name="Reyes R."/>
            <person name="Rise C."/>
            <person name="Rogov P."/>
            <person name="Ross K."/>
            <person name="Ryan E."/>
            <person name="Settipalli S."/>
            <person name="Shea T."/>
            <person name="Sherpa N."/>
            <person name="Shi L."/>
            <person name="Shih D."/>
            <person name="Sparrow T."/>
            <person name="Spaulding J."/>
            <person name="Stalker J."/>
            <person name="Stange-Thomann N."/>
            <person name="Stavropoulos S."/>
            <person name="Stone C."/>
            <person name="Strader C."/>
            <person name="Tesfaye S."/>
            <person name="Thomson T."/>
            <person name="Thoulutsang Y."/>
            <person name="Thoulutsang D."/>
            <person name="Topham K."/>
            <person name="Topping I."/>
            <person name="Tsamla T."/>
            <person name="Vassiliev H."/>
            <person name="Vo A."/>
            <person name="Wangchuk T."/>
            <person name="Wangdi T."/>
            <person name="Weiand M."/>
            <person name="Wilkinson J."/>
            <person name="Wilson A."/>
            <person name="Yadav S."/>
            <person name="Young G."/>
            <person name="Yu Q."/>
            <person name="Zembek L."/>
            <person name="Zhong D."/>
            <person name="Zimmer A."/>
            <person name="Zwirko Z."/>
            <person name="Jaffe D.B."/>
            <person name="Alvarez P."/>
            <person name="Brockman W."/>
            <person name="Butler J."/>
            <person name="Chin C."/>
            <person name="Gnerre S."/>
            <person name="Grabherr M."/>
            <person name="Kleber M."/>
            <person name="Mauceli E."/>
            <person name="MacCallum I."/>
        </authorList>
    </citation>
    <scope>NUCLEOTIDE SEQUENCE [LARGE SCALE GENOMIC DNA]</scope>
    <source>
        <strain evidence="1">MV2-25</strain>
    </source>
</reference>
<dbReference type="STRING" id="46245.A0A0R3P1A8"/>
<dbReference type="EMBL" id="CH475692">
    <property type="protein sequence ID" value="KRT05253.1"/>
    <property type="molecule type" value="Genomic_DNA"/>
</dbReference>
<reference evidence="1" key="3">
    <citation type="journal article" date="2012" name="PLoS ONE">
        <title>Mind the gap: upgrading genomes with Pacific Biosciences RS long-read sequencing technology.</title>
        <authorList>
            <person name="English A.C."/>
            <person name="Richards S."/>
            <person name="Han Y."/>
            <person name="Wang M."/>
            <person name="Vee V."/>
            <person name="Qu J."/>
            <person name="Qin X."/>
            <person name="Muzny D.M."/>
            <person name="Reid J.G."/>
            <person name="Worley K.C."/>
            <person name="Gibbs R.A."/>
        </authorList>
    </citation>
    <scope>NUCLEOTIDE SEQUENCE</scope>
    <source>
        <strain evidence="1">MV2-25</strain>
    </source>
</reference>
<evidence type="ECO:0000313" key="1">
    <source>
        <dbReference type="EMBL" id="KRT05253.1"/>
    </source>
</evidence>
<reference evidence="1" key="1">
    <citation type="journal article" date="2005" name="Genome Res.">
        <title>Comparative genome sequencing of Drosophila pseudoobscura: chromosomal, gene, and cis-element evolution.</title>
        <authorList>
            <person name="Richards S."/>
            <person name="Liu Y."/>
            <person name="Bettencourt B.R."/>
            <person name="Hradecky P."/>
            <person name="Letovsky S."/>
            <person name="Nielsen R."/>
            <person name="Thornton K."/>
            <person name="Hubisz M.J."/>
            <person name="Chen R."/>
            <person name="Meisel R.P."/>
            <person name="Couronne O."/>
            <person name="Hua S."/>
            <person name="Smith M.A."/>
            <person name="Zhang P."/>
            <person name="Liu J."/>
            <person name="Bussemaker H.J."/>
            <person name="van Batenburg M.F."/>
            <person name="Howells S.L."/>
            <person name="Scherer S.E."/>
            <person name="Sodergren E."/>
            <person name="Matthews B.B."/>
            <person name="Crosby M.A."/>
            <person name="Schroeder A.J."/>
            <person name="Ortiz-Barrientos D."/>
            <person name="Rives C.M."/>
            <person name="Metzker M.L."/>
            <person name="Muzny D.M."/>
            <person name="Scott G."/>
            <person name="Steffen D."/>
            <person name="Wheeler D.A."/>
            <person name="Worley K.C."/>
            <person name="Havlak P."/>
            <person name="Durbin K.J."/>
            <person name="Egan A."/>
            <person name="Gill R."/>
            <person name="Hume J."/>
            <person name="Morgan M.B."/>
            <person name="Miner G."/>
            <person name="Hamilton C."/>
            <person name="Huang Y."/>
            <person name="Waldron L."/>
            <person name="Verduzco D."/>
            <person name="Clerc-Blankenburg K.P."/>
            <person name="Dubchak I."/>
            <person name="Noor M.A."/>
            <person name="Anderson W."/>
            <person name="White K.P."/>
            <person name="Clark A.G."/>
            <person name="Schaeffer S.W."/>
            <person name="Gelbart W."/>
            <person name="Weinstock G.M."/>
            <person name="Gibbs R.A."/>
        </authorList>
    </citation>
    <scope>NUCLEOTIDE SEQUENCE [LARGE SCALE GENOMIC DNA]</scope>
    <source>
        <strain evidence="1">MV2-25</strain>
    </source>
</reference>
<dbReference type="AlphaFoldDB" id="A0A0R3P1A8"/>